<reference evidence="1 2" key="1">
    <citation type="journal article" date="2012" name="J. Bacteriol.">
        <title>Draft Genome Sequence of Cecembia lonarensis Strain LW9T, Isolated from Lonar Lake, a Haloalkaline Lake in India.</title>
        <authorList>
            <person name="Shivaji S."/>
            <person name="Ara S."/>
            <person name="Singh A."/>
            <person name="Pinnaka A.K."/>
        </authorList>
    </citation>
    <scope>NUCLEOTIDE SEQUENCE [LARGE SCALE GENOMIC DNA]</scope>
    <source>
        <strain evidence="1 2">LW9</strain>
    </source>
</reference>
<dbReference type="Proteomes" id="UP000004478">
    <property type="component" value="Unassembled WGS sequence"/>
</dbReference>
<dbReference type="EMBL" id="AMGM01000006">
    <property type="protein sequence ID" value="EKB50638.1"/>
    <property type="molecule type" value="Genomic_DNA"/>
</dbReference>
<dbReference type="OrthoDB" id="838455at2"/>
<name>K1LJY2_CECL9</name>
<accession>K1LJY2</accession>
<dbReference type="RefSeq" id="WP_009183665.1">
    <property type="nucleotide sequence ID" value="NZ_AMGM01000006.1"/>
</dbReference>
<evidence type="ECO:0008006" key="3">
    <source>
        <dbReference type="Google" id="ProtNLM"/>
    </source>
</evidence>
<organism evidence="1 2">
    <name type="scientific">Cecembia lonarensis (strain CCUG 58316 / KCTC 22772 / LW9)</name>
    <dbReference type="NCBI Taxonomy" id="1225176"/>
    <lineage>
        <taxon>Bacteria</taxon>
        <taxon>Pseudomonadati</taxon>
        <taxon>Bacteroidota</taxon>
        <taxon>Cytophagia</taxon>
        <taxon>Cytophagales</taxon>
        <taxon>Cyclobacteriaceae</taxon>
        <taxon>Cecembia</taxon>
    </lineage>
</organism>
<gene>
    <name evidence="1" type="ORF">B879_00616</name>
</gene>
<sequence length="238" mass="27074">MMLNQPNTGKFSIVIALIFCLIVNLNGYAQGFYQEKQPRNETLALGIGPSFIYADNGGQYSIYNFKWNPVFSLIYEKRLADHFSFRATSGIQWIESGGNPTPSLVDRWLEKEQAVSFNGVSYYVDFMPMINLAPVFHHMVRPDFNLYLGIGFGALYAVTQQTFSLEPTAVSRRATVLTPTLTFRSGISYTLNEYWDLALEGSMIFTFSDKIDGNNVTQNRNDHLMQAQLVIRKYLSPR</sequence>
<keyword evidence="2" id="KW-1185">Reference proteome</keyword>
<evidence type="ECO:0000313" key="2">
    <source>
        <dbReference type="Proteomes" id="UP000004478"/>
    </source>
</evidence>
<proteinExistence type="predicted"/>
<comment type="caution">
    <text evidence="1">The sequence shown here is derived from an EMBL/GenBank/DDBJ whole genome shotgun (WGS) entry which is preliminary data.</text>
</comment>
<dbReference type="AlphaFoldDB" id="K1LJY2"/>
<protein>
    <recommendedName>
        <fullName evidence="3">Outer membrane protein beta-barrel domain-containing protein</fullName>
    </recommendedName>
</protein>
<evidence type="ECO:0000313" key="1">
    <source>
        <dbReference type="EMBL" id="EKB50638.1"/>
    </source>
</evidence>